<name>A0A0N5AMA4_9BILA</name>
<organism evidence="8 9">
    <name type="scientific">Syphacia muris</name>
    <dbReference type="NCBI Taxonomy" id="451379"/>
    <lineage>
        <taxon>Eukaryota</taxon>
        <taxon>Metazoa</taxon>
        <taxon>Ecdysozoa</taxon>
        <taxon>Nematoda</taxon>
        <taxon>Chromadorea</taxon>
        <taxon>Rhabditida</taxon>
        <taxon>Spirurina</taxon>
        <taxon>Oxyuridomorpha</taxon>
        <taxon>Oxyuroidea</taxon>
        <taxon>Oxyuridae</taxon>
        <taxon>Syphacia</taxon>
    </lineage>
</organism>
<feature type="binding site" evidence="5">
    <location>
        <position position="259"/>
    </location>
    <ligand>
        <name>ATP</name>
        <dbReference type="ChEBI" id="CHEBI:30616"/>
    </ligand>
</feature>
<keyword evidence="8" id="KW-1185">Reference proteome</keyword>
<feature type="region of interest" description="Disordered" evidence="6">
    <location>
        <begin position="179"/>
        <end position="205"/>
    </location>
</feature>
<dbReference type="SUPFAM" id="SSF54277">
    <property type="entry name" value="CAD &amp; PB1 domains"/>
    <property type="match status" value="1"/>
</dbReference>
<keyword evidence="2 5" id="KW-0547">Nucleotide-binding</keyword>
<feature type="compositionally biased region" description="Low complexity" evidence="6">
    <location>
        <begin position="180"/>
        <end position="191"/>
    </location>
</feature>
<dbReference type="Gene3D" id="3.10.20.90">
    <property type="entry name" value="Phosphatidylinositol 3-kinase Catalytic Subunit, Chain A, domain 1"/>
    <property type="match status" value="1"/>
</dbReference>
<keyword evidence="4 5" id="KW-0067">ATP-binding</keyword>
<dbReference type="FunFam" id="1.10.510.10:FF:000071">
    <property type="entry name" value="Mitogen-activated protein kinase kinase kinase 3 isoform 2"/>
    <property type="match status" value="1"/>
</dbReference>
<feature type="compositionally biased region" description="Polar residues" evidence="6">
    <location>
        <begin position="9"/>
        <end position="25"/>
    </location>
</feature>
<dbReference type="SUPFAM" id="SSF56112">
    <property type="entry name" value="Protein kinase-like (PK-like)"/>
    <property type="match status" value="1"/>
</dbReference>
<evidence type="ECO:0000256" key="6">
    <source>
        <dbReference type="SAM" id="MobiDB-lite"/>
    </source>
</evidence>
<dbReference type="InterPro" id="IPR011009">
    <property type="entry name" value="Kinase-like_dom_sf"/>
</dbReference>
<evidence type="ECO:0000259" key="7">
    <source>
        <dbReference type="PROSITE" id="PS50011"/>
    </source>
</evidence>
<dbReference type="SMART" id="SM00220">
    <property type="entry name" value="S_TKc"/>
    <property type="match status" value="1"/>
</dbReference>
<dbReference type="Pfam" id="PF00069">
    <property type="entry name" value="Pkinase"/>
    <property type="match status" value="1"/>
</dbReference>
<dbReference type="PANTHER" id="PTHR48016:SF56">
    <property type="entry name" value="MAPKK KINASE"/>
    <property type="match status" value="1"/>
</dbReference>
<evidence type="ECO:0000313" key="9">
    <source>
        <dbReference type="WBParaSite" id="SMUV_0000570601-mRNA-1"/>
    </source>
</evidence>
<evidence type="ECO:0000256" key="1">
    <source>
        <dbReference type="ARBA" id="ARBA00022679"/>
    </source>
</evidence>
<dbReference type="STRING" id="451379.A0A0N5AMA4"/>
<accession>A0A0N5AMA4</accession>
<keyword evidence="1" id="KW-0808">Transferase</keyword>
<keyword evidence="3" id="KW-0418">Kinase</keyword>
<evidence type="ECO:0000313" key="8">
    <source>
        <dbReference type="Proteomes" id="UP000046393"/>
    </source>
</evidence>
<evidence type="ECO:0000256" key="5">
    <source>
        <dbReference type="PROSITE-ProRule" id="PRU10141"/>
    </source>
</evidence>
<dbReference type="AlphaFoldDB" id="A0A0N5AMA4"/>
<feature type="domain" description="Protein kinase" evidence="7">
    <location>
        <begin position="230"/>
        <end position="491"/>
    </location>
</feature>
<dbReference type="GO" id="GO:0005524">
    <property type="term" value="F:ATP binding"/>
    <property type="evidence" value="ECO:0007669"/>
    <property type="project" value="UniProtKB-UniRule"/>
</dbReference>
<dbReference type="PANTHER" id="PTHR48016">
    <property type="entry name" value="MAP KINASE KINASE KINASE SSK2-RELATED-RELATED"/>
    <property type="match status" value="1"/>
</dbReference>
<dbReference type="PROSITE" id="PS00107">
    <property type="entry name" value="PROTEIN_KINASE_ATP"/>
    <property type="match status" value="1"/>
</dbReference>
<sequence length="500" mass="56106">MARLPPPIETTSTASGSRESEASTAANVDDVSLITSFLCELSAREPRNRQQKTSANKPVAVSKTNLRIKMEYRNEKSCIEMERPVSFIDLRKHLWSKYSRQLNIYYTLSNNELIVPIRNQHELDRAVELLEKSCPHRSLRLILSQHRTDSGISNHFTSNGLQPDASGTYSMPSSRIVEIPSSECPSTSPSTRKYSPRSGGGSSASSGIFIRDYELDERRPTCTPRPPTNWKLGRCIGSGAFGQVFLCYDIDVGREVALKRLEFARNDTHLREQIVQLENEINLLSTIQHPRVVQYLGAYRTDDSLSIFMEYMAGGSVKDLIASYGALSDSVARKYTFQVLQGLAYLHRNEMIHRDIKTANILRDSSGNVKISDFGSAKRLQKICSQQTASMNFIGTPHYMAPEVVNQKSSYGRKADIWSLGCTLLEMLTGSPPWANYEPMSAIYNIATHNPPYKLPPTTDPSLVQLLTVLLERNPEKRPNASELLKSHPAFQVFVTPCHQ</sequence>
<dbReference type="Pfam" id="PF00564">
    <property type="entry name" value="PB1"/>
    <property type="match status" value="1"/>
</dbReference>
<dbReference type="InterPro" id="IPR000719">
    <property type="entry name" value="Prot_kinase_dom"/>
</dbReference>
<dbReference type="WBParaSite" id="SMUV_0000570601-mRNA-1">
    <property type="protein sequence ID" value="SMUV_0000570601-mRNA-1"/>
    <property type="gene ID" value="SMUV_0000570601"/>
</dbReference>
<dbReference type="InterPro" id="IPR000270">
    <property type="entry name" value="PB1_dom"/>
</dbReference>
<evidence type="ECO:0000256" key="2">
    <source>
        <dbReference type="ARBA" id="ARBA00022741"/>
    </source>
</evidence>
<protein>
    <submittedName>
        <fullName evidence="9">Protein kinase domain-containing protein</fullName>
    </submittedName>
</protein>
<dbReference type="Proteomes" id="UP000046393">
    <property type="component" value="Unplaced"/>
</dbReference>
<dbReference type="InterPro" id="IPR017441">
    <property type="entry name" value="Protein_kinase_ATP_BS"/>
</dbReference>
<evidence type="ECO:0000256" key="4">
    <source>
        <dbReference type="ARBA" id="ARBA00022840"/>
    </source>
</evidence>
<dbReference type="InterPro" id="IPR050538">
    <property type="entry name" value="MAP_kinase_kinase_kinase"/>
</dbReference>
<dbReference type="GO" id="GO:0004672">
    <property type="term" value="F:protein kinase activity"/>
    <property type="evidence" value="ECO:0007669"/>
    <property type="project" value="InterPro"/>
</dbReference>
<proteinExistence type="predicted"/>
<feature type="region of interest" description="Disordered" evidence="6">
    <location>
        <begin position="1"/>
        <end position="25"/>
    </location>
</feature>
<evidence type="ECO:0000256" key="3">
    <source>
        <dbReference type="ARBA" id="ARBA00022777"/>
    </source>
</evidence>
<dbReference type="PROSITE" id="PS50011">
    <property type="entry name" value="PROTEIN_KINASE_DOM"/>
    <property type="match status" value="1"/>
</dbReference>
<reference evidence="9" key="1">
    <citation type="submission" date="2017-02" db="UniProtKB">
        <authorList>
            <consortium name="WormBaseParasite"/>
        </authorList>
    </citation>
    <scope>IDENTIFICATION</scope>
</reference>
<dbReference type="Gene3D" id="1.10.510.10">
    <property type="entry name" value="Transferase(Phosphotransferase) domain 1"/>
    <property type="match status" value="1"/>
</dbReference>